<comment type="caution">
    <text evidence="1">The sequence shown here is derived from an EMBL/GenBank/DDBJ whole genome shotgun (WGS) entry which is preliminary data.</text>
</comment>
<dbReference type="Proteomes" id="UP000664109">
    <property type="component" value="Unassembled WGS sequence"/>
</dbReference>
<proteinExistence type="predicted"/>
<dbReference type="RefSeq" id="WP_205377322.1">
    <property type="nucleotide sequence ID" value="NZ_JAFEJA010000002.1"/>
</dbReference>
<dbReference type="Pfam" id="PF12322">
    <property type="entry name" value="T4_baseplate"/>
    <property type="match status" value="1"/>
</dbReference>
<sequence length="248" mass="26368">MRATDPAALLATWEAGLTGRAADRSLLLHLAARPGADTGELLAVPVGEREADLFALRRALFGDRMQVRVACGACDEEMEFDLDAGVLGARPDPPPGPLRVAEDGWEVEFALPTVAALEAAASAGDPAEARRRLVASCTVRALRGGEEVPAPDLASVLPAGVERRIAEAAAEADPVADVTLSIACPECGEATPAELDITSYLWTELDTWARDLLLDVHLLASAYGWSEPEILALSPTRRRYYLELCADV</sequence>
<dbReference type="InterPro" id="IPR024364">
    <property type="entry name" value="Baseplate_phage_T4-like"/>
</dbReference>
<evidence type="ECO:0000313" key="2">
    <source>
        <dbReference type="Proteomes" id="UP000664109"/>
    </source>
</evidence>
<evidence type="ECO:0008006" key="3">
    <source>
        <dbReference type="Google" id="ProtNLM"/>
    </source>
</evidence>
<accession>A0ABS2V097</accession>
<organism evidence="1 2">
    <name type="scientific">Streptomyces zhihengii</name>
    <dbReference type="NCBI Taxonomy" id="1818004"/>
    <lineage>
        <taxon>Bacteria</taxon>
        <taxon>Bacillati</taxon>
        <taxon>Actinomycetota</taxon>
        <taxon>Actinomycetes</taxon>
        <taxon>Kitasatosporales</taxon>
        <taxon>Streptomycetaceae</taxon>
        <taxon>Streptomyces</taxon>
    </lineage>
</organism>
<dbReference type="EMBL" id="JAFEJA010000002">
    <property type="protein sequence ID" value="MBM9623155.1"/>
    <property type="molecule type" value="Genomic_DNA"/>
</dbReference>
<keyword evidence="2" id="KW-1185">Reference proteome</keyword>
<name>A0ABS2V097_9ACTN</name>
<reference evidence="1 2" key="1">
    <citation type="journal article" date="2016" name="Arch. Microbiol.">
        <title>Streptomyces zhihengii sp. nov., isolated from rhizospheric soil of Psammosilene tunicoides.</title>
        <authorList>
            <person name="Huang M.J."/>
            <person name="Fei J.J."/>
            <person name="Salam N."/>
            <person name="Kim C.J."/>
            <person name="Hozzein W.N."/>
            <person name="Xiao M."/>
            <person name="Huang H.Q."/>
            <person name="Li W.J."/>
        </authorList>
    </citation>
    <scope>NUCLEOTIDE SEQUENCE [LARGE SCALE GENOMIC DNA]</scope>
    <source>
        <strain evidence="1 2">YIM T102</strain>
    </source>
</reference>
<gene>
    <name evidence="1" type="ORF">JE024_31635</name>
</gene>
<evidence type="ECO:0000313" key="1">
    <source>
        <dbReference type="EMBL" id="MBM9623155.1"/>
    </source>
</evidence>
<protein>
    <recommendedName>
        <fullName evidence="3">Phage baseplate protein</fullName>
    </recommendedName>
</protein>